<dbReference type="RefSeq" id="XP_066717516.1">
    <property type="nucleotide sequence ID" value="XM_066858247.1"/>
</dbReference>
<accession>A0ABR1VH89</accession>
<dbReference type="Proteomes" id="UP001480595">
    <property type="component" value="Unassembled WGS sequence"/>
</dbReference>
<dbReference type="PANTHER" id="PTHR48081:SF8">
    <property type="entry name" value="ALPHA_BETA HYDROLASE FOLD-3 DOMAIN-CONTAINING PROTEIN-RELATED"/>
    <property type="match status" value="1"/>
</dbReference>
<name>A0ABR1VH89_9PEZI</name>
<gene>
    <name evidence="4" type="ORF">PG994_006838</name>
</gene>
<evidence type="ECO:0000256" key="2">
    <source>
        <dbReference type="SAM" id="MobiDB-lite"/>
    </source>
</evidence>
<evidence type="ECO:0000259" key="3">
    <source>
        <dbReference type="Pfam" id="PF07859"/>
    </source>
</evidence>
<dbReference type="GO" id="GO:0016787">
    <property type="term" value="F:hydrolase activity"/>
    <property type="evidence" value="ECO:0007669"/>
    <property type="project" value="UniProtKB-KW"/>
</dbReference>
<dbReference type="InterPro" id="IPR013094">
    <property type="entry name" value="AB_hydrolase_3"/>
</dbReference>
<dbReference type="Gene3D" id="3.40.50.1820">
    <property type="entry name" value="alpha/beta hydrolase"/>
    <property type="match status" value="1"/>
</dbReference>
<feature type="compositionally biased region" description="Basic and acidic residues" evidence="2">
    <location>
        <begin position="39"/>
        <end position="52"/>
    </location>
</feature>
<comment type="caution">
    <text evidence="4">The sequence shown here is derived from an EMBL/GenBank/DDBJ whole genome shotgun (WGS) entry which is preliminary data.</text>
</comment>
<keyword evidence="5" id="KW-1185">Reference proteome</keyword>
<dbReference type="Pfam" id="PF07859">
    <property type="entry name" value="Abhydrolase_3"/>
    <property type="match status" value="1"/>
</dbReference>
<dbReference type="SUPFAM" id="SSF53474">
    <property type="entry name" value="alpha/beta-Hydrolases"/>
    <property type="match status" value="1"/>
</dbReference>
<dbReference type="InterPro" id="IPR050300">
    <property type="entry name" value="GDXG_lipolytic_enzyme"/>
</dbReference>
<dbReference type="GeneID" id="92091310"/>
<proteinExistence type="predicted"/>
<dbReference type="EMBL" id="JAQQWL010000006">
    <property type="protein sequence ID" value="KAK8070222.1"/>
    <property type="molecule type" value="Genomic_DNA"/>
</dbReference>
<organism evidence="4 5">
    <name type="scientific">Apiospora phragmitis</name>
    <dbReference type="NCBI Taxonomy" id="2905665"/>
    <lineage>
        <taxon>Eukaryota</taxon>
        <taxon>Fungi</taxon>
        <taxon>Dikarya</taxon>
        <taxon>Ascomycota</taxon>
        <taxon>Pezizomycotina</taxon>
        <taxon>Sordariomycetes</taxon>
        <taxon>Xylariomycetidae</taxon>
        <taxon>Amphisphaeriales</taxon>
        <taxon>Apiosporaceae</taxon>
        <taxon>Apiospora</taxon>
    </lineage>
</organism>
<evidence type="ECO:0000256" key="1">
    <source>
        <dbReference type="ARBA" id="ARBA00022801"/>
    </source>
</evidence>
<keyword evidence="1 4" id="KW-0378">Hydrolase</keyword>
<reference evidence="4 5" key="1">
    <citation type="submission" date="2023-01" db="EMBL/GenBank/DDBJ databases">
        <title>Analysis of 21 Apiospora genomes using comparative genomics revels a genus with tremendous synthesis potential of carbohydrate active enzymes and secondary metabolites.</title>
        <authorList>
            <person name="Sorensen T."/>
        </authorList>
    </citation>
    <scope>NUCLEOTIDE SEQUENCE [LARGE SCALE GENOMIC DNA]</scope>
    <source>
        <strain evidence="4 5">CBS 135458</strain>
    </source>
</reference>
<feature type="region of interest" description="Disordered" evidence="2">
    <location>
        <begin position="27"/>
        <end position="98"/>
    </location>
</feature>
<feature type="domain" description="Alpha/beta hydrolase fold-3" evidence="3">
    <location>
        <begin position="95"/>
        <end position="278"/>
    </location>
</feature>
<protein>
    <submittedName>
        <fullName evidence="4">Alpha/Beta hydrolase protein</fullName>
    </submittedName>
</protein>
<dbReference type="PANTHER" id="PTHR48081">
    <property type="entry name" value="AB HYDROLASE SUPERFAMILY PROTEIN C4A8.06C"/>
    <property type="match status" value="1"/>
</dbReference>
<evidence type="ECO:0000313" key="4">
    <source>
        <dbReference type="EMBL" id="KAK8070222.1"/>
    </source>
</evidence>
<dbReference type="InterPro" id="IPR029058">
    <property type="entry name" value="AB_hydrolase_fold"/>
</dbReference>
<sequence length="288" mass="30910">MQRLVVMQCFYLTGTLLPLDVNSIQGTISAGPGPPPRPRGKDGARRGSDRGGRVGRSHHPAGGNAAAAARGEEAEEQQAAVPRLQRRVRHGRPPDRGTLNMVAELGVRVCAPDYAKAPEAWYPVARDQCLARVRVNAVDMYAMGSSSGAQVLISMLLVARREGLPLPAPLDLGGAGNSAVSNGRGRDIAPVRLLSALVAENYAPLAGGEEEGTSISGPTDPLYSPLYADYGKDAWFPRTVLTVGTREFAVSNGVRFYWRLREAGVEVELLLSEGMWHGSNWSSRCRKL</sequence>
<evidence type="ECO:0000313" key="5">
    <source>
        <dbReference type="Proteomes" id="UP001480595"/>
    </source>
</evidence>